<keyword evidence="6 12" id="KW-0648">Protein biosynthesis</keyword>
<dbReference type="GO" id="GO:0005524">
    <property type="term" value="F:ATP binding"/>
    <property type="evidence" value="ECO:0007669"/>
    <property type="project" value="UniProtKB-KW"/>
</dbReference>
<dbReference type="GO" id="GO:0004814">
    <property type="term" value="F:arginine-tRNA ligase activity"/>
    <property type="evidence" value="ECO:0007669"/>
    <property type="project" value="UniProtKB-EC"/>
</dbReference>
<dbReference type="SUPFAM" id="SSF52374">
    <property type="entry name" value="Nucleotidylyl transferase"/>
    <property type="match status" value="1"/>
</dbReference>
<evidence type="ECO:0000256" key="5">
    <source>
        <dbReference type="ARBA" id="ARBA00022840"/>
    </source>
</evidence>
<keyword evidence="7 12" id="KW-0030">Aminoacyl-tRNA synthetase</keyword>
<evidence type="ECO:0000256" key="4">
    <source>
        <dbReference type="ARBA" id="ARBA00022741"/>
    </source>
</evidence>
<dbReference type="Gene3D" id="1.10.730.10">
    <property type="entry name" value="Isoleucyl-tRNA Synthetase, Domain 1"/>
    <property type="match status" value="1"/>
</dbReference>
<proteinExistence type="inferred from homology"/>
<reference evidence="14 15" key="1">
    <citation type="submission" date="2019-07" db="EMBL/GenBank/DDBJ databases">
        <title>Draft genome assembly of a fouling barnacle, Amphibalanus amphitrite (Darwin, 1854): The first reference genome for Thecostraca.</title>
        <authorList>
            <person name="Kim W."/>
        </authorList>
    </citation>
    <scope>NUCLEOTIDE SEQUENCE [LARGE SCALE GENOMIC DNA]</scope>
    <source>
        <strain evidence="14">SNU_AA5</strain>
        <tissue evidence="14">Soma without cirri and trophi</tissue>
    </source>
</reference>
<evidence type="ECO:0000313" key="15">
    <source>
        <dbReference type="Proteomes" id="UP000440578"/>
    </source>
</evidence>
<evidence type="ECO:0000256" key="2">
    <source>
        <dbReference type="ARBA" id="ARBA00012837"/>
    </source>
</evidence>
<protein>
    <recommendedName>
        <fullName evidence="9">Probable arginine--tRNA ligase, mitochondrial</fullName>
        <ecNumber evidence="2">6.1.1.19</ecNumber>
    </recommendedName>
    <alternativeName>
        <fullName evidence="8">Arginyl-tRNA synthetase</fullName>
    </alternativeName>
</protein>
<evidence type="ECO:0000256" key="8">
    <source>
        <dbReference type="ARBA" id="ARBA00033033"/>
    </source>
</evidence>
<dbReference type="PANTHER" id="PTHR11956">
    <property type="entry name" value="ARGINYL-TRNA SYNTHETASE"/>
    <property type="match status" value="1"/>
</dbReference>
<dbReference type="SUPFAM" id="SSF47323">
    <property type="entry name" value="Anticodon-binding domain of a subclass of class I aminoacyl-tRNA synthetases"/>
    <property type="match status" value="1"/>
</dbReference>
<dbReference type="InterPro" id="IPR009080">
    <property type="entry name" value="tRNAsynth_Ia_anticodon-bd"/>
</dbReference>
<dbReference type="GO" id="GO:0032543">
    <property type="term" value="P:mitochondrial translation"/>
    <property type="evidence" value="ECO:0007669"/>
    <property type="project" value="TreeGrafter"/>
</dbReference>
<organism evidence="14 15">
    <name type="scientific">Amphibalanus amphitrite</name>
    <name type="common">Striped barnacle</name>
    <name type="synonym">Balanus amphitrite</name>
    <dbReference type="NCBI Taxonomy" id="1232801"/>
    <lineage>
        <taxon>Eukaryota</taxon>
        <taxon>Metazoa</taxon>
        <taxon>Ecdysozoa</taxon>
        <taxon>Arthropoda</taxon>
        <taxon>Crustacea</taxon>
        <taxon>Multicrustacea</taxon>
        <taxon>Cirripedia</taxon>
        <taxon>Thoracica</taxon>
        <taxon>Thoracicalcarea</taxon>
        <taxon>Balanomorpha</taxon>
        <taxon>Balanoidea</taxon>
        <taxon>Balanidae</taxon>
        <taxon>Amphibalaninae</taxon>
        <taxon>Amphibalanus</taxon>
    </lineage>
</organism>
<keyword evidence="5 12" id="KW-0067">ATP-binding</keyword>
<gene>
    <name evidence="14" type="primary">argS1</name>
    <name evidence="14" type="ORF">FJT64_001238</name>
</gene>
<dbReference type="InterPro" id="IPR014729">
    <property type="entry name" value="Rossmann-like_a/b/a_fold"/>
</dbReference>
<dbReference type="PRINTS" id="PR01038">
    <property type="entry name" value="TRNASYNTHARG"/>
</dbReference>
<evidence type="ECO:0000256" key="12">
    <source>
        <dbReference type="RuleBase" id="RU363038"/>
    </source>
</evidence>
<dbReference type="Pfam" id="PF00750">
    <property type="entry name" value="tRNA-synt_1d"/>
    <property type="match status" value="1"/>
</dbReference>
<dbReference type="FunFam" id="1.10.730.10:FF:000006">
    <property type="entry name" value="Arginyl-tRNA synthetase 2, mitochondrial"/>
    <property type="match status" value="1"/>
</dbReference>
<dbReference type="Gene3D" id="3.40.50.620">
    <property type="entry name" value="HUPs"/>
    <property type="match status" value="1"/>
</dbReference>
<keyword evidence="15" id="KW-1185">Reference proteome</keyword>
<dbReference type="GO" id="GO:0006420">
    <property type="term" value="P:arginyl-tRNA aminoacylation"/>
    <property type="evidence" value="ECO:0007669"/>
    <property type="project" value="InterPro"/>
</dbReference>
<evidence type="ECO:0000256" key="9">
    <source>
        <dbReference type="ARBA" id="ARBA00039495"/>
    </source>
</evidence>
<dbReference type="NCBIfam" id="TIGR00456">
    <property type="entry name" value="argS"/>
    <property type="match status" value="1"/>
</dbReference>
<dbReference type="AlphaFoldDB" id="A0A6A4VFH6"/>
<comment type="function">
    <text evidence="11">Catalyzes the attachment of arginine to tRNA(Arg) in a two-step reaction: arginine is first activated by ATP to form Arg-AMP and then transferred to the acceptor end of tRNA(Arg).</text>
</comment>
<dbReference type="Pfam" id="PF05746">
    <property type="entry name" value="DALR_1"/>
    <property type="match status" value="1"/>
</dbReference>
<dbReference type="PROSITE" id="PS00178">
    <property type="entry name" value="AA_TRNA_LIGASE_I"/>
    <property type="match status" value="1"/>
</dbReference>
<comment type="caution">
    <text evidence="14">The sequence shown here is derived from an EMBL/GenBank/DDBJ whole genome shotgun (WGS) entry which is preliminary data.</text>
</comment>
<dbReference type="EMBL" id="VIIS01001964">
    <property type="protein sequence ID" value="KAF0290324.1"/>
    <property type="molecule type" value="Genomic_DNA"/>
</dbReference>
<evidence type="ECO:0000313" key="14">
    <source>
        <dbReference type="EMBL" id="KAF0290324.1"/>
    </source>
</evidence>
<dbReference type="GO" id="GO:0005739">
    <property type="term" value="C:mitochondrion"/>
    <property type="evidence" value="ECO:0007669"/>
    <property type="project" value="TreeGrafter"/>
</dbReference>
<sequence length="657" mass="71107">MLGAECRRTMAGSLHAATTRGYKGDAAAPRVQWDTGKRTMKLVLALLCVLVTVRAAPLGPERHFSSAQPVPGAREFSKSALDAPSFGSLPIVVVAPEHGSLNGVYEEDDDEDYLDQEIDAAFSDLEQSKADASLTLATAALPAGAAQHLRAALPSSIGLVRAVEEGRRGQLLLELEPVQFRRDVLGGIARQPDAFWRGALTEVAAGEPALVEFSSPNIAKPFHVGHLRSTVVGNFVCNVLAAVGPAPVRLNYLGDWGAQFGLLSAGCEAAGLDAETLGVDGISRLLEVYIDTCRRAETEPAVREASRRAFHRLETGDATERRRWAACRRLSLDNLRAAYQRLAVTFDAFDGESMYPASKCESVMARLHESGALAQRGGATVAVLEGGGEATLARADGSTVYLTRDLAAAEDRYRRFGRRRLLYVVDAGQAVHFANLRALLSQLGHDWAGGVQHVPFGLIRGMSTRRGEAVFMHDLLDEARERMLERQRASPNTAHLEDPEGTADVVGTSAVIIHDLRQRRQRSYDFSWEAALRPSGDGGVRLQYLHARLCSLERRCGVALNPEADAALLVEPEATALVAELARYEEALVASHDQLEPCKIVTYLFGLANTLGRALTRLPVKGAPRAEAEARLLAFHAGRLTLAQGMKVLGLRPLERM</sequence>
<dbReference type="InterPro" id="IPR001278">
    <property type="entry name" value="Arg-tRNA-ligase"/>
</dbReference>
<dbReference type="OrthoDB" id="68056at2759"/>
<evidence type="ECO:0000256" key="6">
    <source>
        <dbReference type="ARBA" id="ARBA00022917"/>
    </source>
</evidence>
<comment type="similarity">
    <text evidence="1 12">Belongs to the class-I aminoacyl-tRNA synthetase family.</text>
</comment>
<dbReference type="InterPro" id="IPR035684">
    <property type="entry name" value="ArgRS_core"/>
</dbReference>
<dbReference type="EC" id="6.1.1.19" evidence="2"/>
<accession>A0A6A4VFH6</accession>
<comment type="catalytic activity">
    <reaction evidence="10">
        <text>tRNA(Arg) + L-arginine + ATP = L-arginyl-tRNA(Arg) + AMP + diphosphate</text>
        <dbReference type="Rhea" id="RHEA:20301"/>
        <dbReference type="Rhea" id="RHEA-COMP:9658"/>
        <dbReference type="Rhea" id="RHEA-COMP:9673"/>
        <dbReference type="ChEBI" id="CHEBI:30616"/>
        <dbReference type="ChEBI" id="CHEBI:32682"/>
        <dbReference type="ChEBI" id="CHEBI:33019"/>
        <dbReference type="ChEBI" id="CHEBI:78442"/>
        <dbReference type="ChEBI" id="CHEBI:78513"/>
        <dbReference type="ChEBI" id="CHEBI:456215"/>
        <dbReference type="EC" id="6.1.1.19"/>
    </reaction>
</comment>
<evidence type="ECO:0000259" key="13">
    <source>
        <dbReference type="SMART" id="SM00836"/>
    </source>
</evidence>
<evidence type="ECO:0000256" key="7">
    <source>
        <dbReference type="ARBA" id="ARBA00023146"/>
    </source>
</evidence>
<keyword evidence="4 12" id="KW-0547">Nucleotide-binding</keyword>
<feature type="domain" description="DALR anticodon binding" evidence="13">
    <location>
        <begin position="542"/>
        <end position="657"/>
    </location>
</feature>
<dbReference type="InterPro" id="IPR008909">
    <property type="entry name" value="DALR_anticod-bd"/>
</dbReference>
<dbReference type="SMART" id="SM00836">
    <property type="entry name" value="DALR_1"/>
    <property type="match status" value="1"/>
</dbReference>
<dbReference type="InterPro" id="IPR001412">
    <property type="entry name" value="aa-tRNA-synth_I_CS"/>
</dbReference>
<evidence type="ECO:0000256" key="10">
    <source>
        <dbReference type="ARBA" id="ARBA00049339"/>
    </source>
</evidence>
<evidence type="ECO:0000256" key="3">
    <source>
        <dbReference type="ARBA" id="ARBA00022598"/>
    </source>
</evidence>
<dbReference type="PANTHER" id="PTHR11956:SF11">
    <property type="entry name" value="ARGININE--TRNA LIGASE, MITOCHONDRIAL-RELATED"/>
    <property type="match status" value="1"/>
</dbReference>
<keyword evidence="3 12" id="KW-0436">Ligase</keyword>
<dbReference type="Proteomes" id="UP000440578">
    <property type="component" value="Unassembled WGS sequence"/>
</dbReference>
<name>A0A6A4VFH6_AMPAM</name>
<evidence type="ECO:0000256" key="11">
    <source>
        <dbReference type="ARBA" id="ARBA00049595"/>
    </source>
</evidence>
<evidence type="ECO:0000256" key="1">
    <source>
        <dbReference type="ARBA" id="ARBA00005594"/>
    </source>
</evidence>